<dbReference type="InterPro" id="IPR039424">
    <property type="entry name" value="SBP_5"/>
</dbReference>
<name>A0AA44DDT9_STRE0</name>
<dbReference type="Gene3D" id="3.10.105.10">
    <property type="entry name" value="Dipeptide-binding Protein, Domain 3"/>
    <property type="match status" value="1"/>
</dbReference>
<evidence type="ECO:0000256" key="3">
    <source>
        <dbReference type="ARBA" id="ARBA00022448"/>
    </source>
</evidence>
<evidence type="ECO:0000256" key="1">
    <source>
        <dbReference type="ARBA" id="ARBA00004196"/>
    </source>
</evidence>
<evidence type="ECO:0000313" key="7">
    <source>
        <dbReference type="EMBL" id="NKY14427.1"/>
    </source>
</evidence>
<proteinExistence type="inferred from homology"/>
<feature type="region of interest" description="Disordered" evidence="5">
    <location>
        <begin position="1"/>
        <end position="31"/>
    </location>
</feature>
<dbReference type="GO" id="GO:0030313">
    <property type="term" value="C:cell envelope"/>
    <property type="evidence" value="ECO:0007669"/>
    <property type="project" value="UniProtKB-SubCell"/>
</dbReference>
<dbReference type="GO" id="GO:0043190">
    <property type="term" value="C:ATP-binding cassette (ABC) transporter complex"/>
    <property type="evidence" value="ECO:0007669"/>
    <property type="project" value="InterPro"/>
</dbReference>
<gene>
    <name evidence="7" type="ORF">HGA06_09700</name>
</gene>
<dbReference type="PANTHER" id="PTHR30290">
    <property type="entry name" value="PERIPLASMIC BINDING COMPONENT OF ABC TRANSPORTER"/>
    <property type="match status" value="1"/>
</dbReference>
<organism evidence="7 8">
    <name type="scientific">Streptomyces somaliensis (strain ATCC 33201 / DSM 40738 / JCM 12659 / KCTC 9044 / NCTC 11332 / NRRL B-12077 / IP 733)</name>
    <dbReference type="NCBI Taxonomy" id="1134445"/>
    <lineage>
        <taxon>Bacteria</taxon>
        <taxon>Bacillati</taxon>
        <taxon>Actinomycetota</taxon>
        <taxon>Actinomycetes</taxon>
        <taxon>Kitasatosporales</taxon>
        <taxon>Streptomycetaceae</taxon>
        <taxon>Streptomyces</taxon>
    </lineage>
</organism>
<dbReference type="InterPro" id="IPR000914">
    <property type="entry name" value="SBP_5_dom"/>
</dbReference>
<evidence type="ECO:0000256" key="2">
    <source>
        <dbReference type="ARBA" id="ARBA00005695"/>
    </source>
</evidence>
<feature type="domain" description="Solute-binding protein family 5" evidence="6">
    <location>
        <begin position="113"/>
        <end position="482"/>
    </location>
</feature>
<dbReference type="Pfam" id="PF00496">
    <property type="entry name" value="SBP_bac_5"/>
    <property type="match status" value="1"/>
</dbReference>
<dbReference type="GO" id="GO:0015833">
    <property type="term" value="P:peptide transport"/>
    <property type="evidence" value="ECO:0007669"/>
    <property type="project" value="TreeGrafter"/>
</dbReference>
<dbReference type="GO" id="GO:0042597">
    <property type="term" value="C:periplasmic space"/>
    <property type="evidence" value="ECO:0007669"/>
    <property type="project" value="UniProtKB-ARBA"/>
</dbReference>
<dbReference type="Gene3D" id="3.40.190.10">
    <property type="entry name" value="Periplasmic binding protein-like II"/>
    <property type="match status" value="1"/>
</dbReference>
<keyword evidence="3" id="KW-0813">Transport</keyword>
<evidence type="ECO:0000259" key="6">
    <source>
        <dbReference type="Pfam" id="PF00496"/>
    </source>
</evidence>
<dbReference type="PIRSF" id="PIRSF002741">
    <property type="entry name" value="MppA"/>
    <property type="match status" value="1"/>
</dbReference>
<dbReference type="AlphaFoldDB" id="A0AA44DDT9"/>
<dbReference type="InterPro" id="IPR030678">
    <property type="entry name" value="Peptide/Ni-bd"/>
</dbReference>
<evidence type="ECO:0000256" key="5">
    <source>
        <dbReference type="SAM" id="MobiDB-lite"/>
    </source>
</evidence>
<keyword evidence="4" id="KW-0732">Signal</keyword>
<keyword evidence="8" id="KW-1185">Reference proteome</keyword>
<comment type="similarity">
    <text evidence="2">Belongs to the bacterial solute-binding protein 5 family.</text>
</comment>
<comment type="subcellular location">
    <subcellularLocation>
        <location evidence="1">Cell envelope</location>
    </subcellularLocation>
</comment>
<dbReference type="PANTHER" id="PTHR30290:SF10">
    <property type="entry name" value="PERIPLASMIC OLIGOPEPTIDE-BINDING PROTEIN-RELATED"/>
    <property type="match status" value="1"/>
</dbReference>
<accession>A0AA44DDT9</accession>
<protein>
    <submittedName>
        <fullName evidence="7">ABC transporter substrate-binding protein</fullName>
    </submittedName>
</protein>
<dbReference type="GO" id="GO:1904680">
    <property type="term" value="F:peptide transmembrane transporter activity"/>
    <property type="evidence" value="ECO:0007669"/>
    <property type="project" value="TreeGrafter"/>
</dbReference>
<reference evidence="7 8" key="1">
    <citation type="submission" date="2020-04" db="EMBL/GenBank/DDBJ databases">
        <title>MicrobeNet Type strains.</title>
        <authorList>
            <person name="Nicholson A.C."/>
        </authorList>
    </citation>
    <scope>NUCLEOTIDE SEQUENCE [LARGE SCALE GENOMIC DNA]</scope>
    <source>
        <strain evidence="7 8">DSM 40738</strain>
    </source>
</reference>
<evidence type="ECO:0000313" key="8">
    <source>
        <dbReference type="Proteomes" id="UP000570003"/>
    </source>
</evidence>
<dbReference type="Proteomes" id="UP000570003">
    <property type="component" value="Unassembled WGS sequence"/>
</dbReference>
<dbReference type="EMBL" id="JAAXOU010000078">
    <property type="protein sequence ID" value="NKY14427.1"/>
    <property type="molecule type" value="Genomic_DNA"/>
</dbReference>
<sequence>MGPQHLLGPAALGARPGRRLTPAAPKRSRGKVPVKAHDKWLAVPLAVGLAAAALGGCDTEGAAGAGGSGTIVVGMSDRVAATDPAAGYDPGSWLLFNNVFQSLLSFPKGATTPQPEAAERCGFDKGDSAVYQCTLREGLKFSNGNPLTSEDVRFSFERALKIDDENGPAPLLSTIGRIETPDDRTVVFVLKVPDATFPSKIASAAGSIVDHREYRADSLRTDGKAVGSGPYRLDSFDEGRAVFSVNPGYRGSAKIKNGGVTLRFYDGDRKALAEGLAKGDVDVAYRGLAAEDIRKYDGSTTAGREDVQDIEVVEGSSAEVQYLVFNMKDPVAGRLGVRRAIAHLVDRQALVRDVYHSTATPLYSIVPAGILGHNTAFFDRYGDRPQIGLARKALRAEGIEGKVEITLHSTPSRYGPGTDEQIKAIAGQLNRSGLFEARVKSVEYGRYEKDVQAGRYGVYVKGWIPDYPDPDNFTQPFFGEDNVLGNHYENAEITGRIIPDTAATADRSAARDDFDRLQNLVAEDVPLLPLWQAKQYAVARGAISGLEWTLDASTVFRFWEIRKD</sequence>
<evidence type="ECO:0000256" key="4">
    <source>
        <dbReference type="ARBA" id="ARBA00022729"/>
    </source>
</evidence>
<dbReference type="SUPFAM" id="SSF53850">
    <property type="entry name" value="Periplasmic binding protein-like II"/>
    <property type="match status" value="1"/>
</dbReference>
<comment type="caution">
    <text evidence="7">The sequence shown here is derived from an EMBL/GenBank/DDBJ whole genome shotgun (WGS) entry which is preliminary data.</text>
</comment>